<dbReference type="InterPro" id="IPR023292">
    <property type="entry name" value="NTP_PyroPHydrolase-like_dom_sf"/>
</dbReference>
<name>W7BDV4_9LIST</name>
<organism evidence="1 2">
    <name type="scientific">Listeria grandensis FSL F6-0971</name>
    <dbReference type="NCBI Taxonomy" id="1265819"/>
    <lineage>
        <taxon>Bacteria</taxon>
        <taxon>Bacillati</taxon>
        <taxon>Bacillota</taxon>
        <taxon>Bacilli</taxon>
        <taxon>Bacillales</taxon>
        <taxon>Listeriaceae</taxon>
        <taxon>Listeria</taxon>
    </lineage>
</organism>
<evidence type="ECO:0008006" key="3">
    <source>
        <dbReference type="Google" id="ProtNLM"/>
    </source>
</evidence>
<comment type="caution">
    <text evidence="1">The sequence shown here is derived from an EMBL/GenBank/DDBJ whole genome shotgun (WGS) entry which is preliminary data.</text>
</comment>
<gene>
    <name evidence="1" type="ORF">PGRAN_05316</name>
</gene>
<dbReference type="EMBL" id="AODD01000005">
    <property type="protein sequence ID" value="EUJ24117.1"/>
    <property type="molecule type" value="Genomic_DNA"/>
</dbReference>
<evidence type="ECO:0000313" key="1">
    <source>
        <dbReference type="EMBL" id="EUJ24117.1"/>
    </source>
</evidence>
<evidence type="ECO:0000313" key="2">
    <source>
        <dbReference type="Proteomes" id="UP000019253"/>
    </source>
</evidence>
<dbReference type="Pfam" id="PF01503">
    <property type="entry name" value="PRA-PH"/>
    <property type="match status" value="1"/>
</dbReference>
<accession>W7BDV4</accession>
<dbReference type="Gene3D" id="1.10.3420.10">
    <property type="entry name" value="putative ntp pyrophosphohydrolase like domain"/>
    <property type="match status" value="1"/>
</dbReference>
<protein>
    <recommendedName>
        <fullName evidence="3">HAD family hydrolase</fullName>
    </recommendedName>
</protein>
<reference evidence="1 2" key="1">
    <citation type="journal article" date="2014" name="Int. J. Syst. Evol. Microbiol.">
        <title>Listeria floridensis sp. nov., Listeria aquatica sp. nov., Listeria cornellensis sp. nov., Listeria riparia sp. nov. and Listeria grandensis sp. nov., from agricultural and natural environments.</title>
        <authorList>
            <person name="den Bakker H.C."/>
            <person name="Warchocki S."/>
            <person name="Wright E.M."/>
            <person name="Allred A.F."/>
            <person name="Ahlstrom C."/>
            <person name="Manuel C.S."/>
            <person name="Stasiewicz M.J."/>
            <person name="Burrell A."/>
            <person name="Roof S."/>
            <person name="Strawn L."/>
            <person name="Fortes E.D."/>
            <person name="Nightingale K.K."/>
            <person name="Kephart D."/>
            <person name="Wiedmann M."/>
        </authorList>
    </citation>
    <scope>NUCLEOTIDE SEQUENCE [LARGE SCALE GENOMIC DNA]</scope>
    <source>
        <strain evidence="2">FSL F6-971</strain>
    </source>
</reference>
<dbReference type="PATRIC" id="fig|1265819.5.peg.1059"/>
<dbReference type="InterPro" id="IPR021130">
    <property type="entry name" value="PRib-ATP_PPHydrolase-like"/>
</dbReference>
<keyword evidence="2" id="KW-1185">Reference proteome</keyword>
<sequence length="133" mass="15337">MNNAYIQVRDFHEKFNAPIATTPTMLDKERLETRISWVEEELQELRDAKTVVDQADAVIDGLYFLIGTLVEMGVEPEKLFQIVQDANMAKLWPDGKAHFRESDNKIMKPAGWIAPEPQLEKEIERQTKASKHI</sequence>
<dbReference type="AlphaFoldDB" id="W7BDV4"/>
<dbReference type="Proteomes" id="UP000019253">
    <property type="component" value="Unassembled WGS sequence"/>
</dbReference>
<dbReference type="RefSeq" id="WP_241433282.1">
    <property type="nucleotide sequence ID" value="NZ_AODD01000005.1"/>
</dbReference>
<dbReference type="STRING" id="1265819.PGRAN_05316"/>
<proteinExistence type="predicted"/>